<sequence length="213" mass="24399">MPAILDFGWKDDAPAFYHRYLCDPIEKMLPKDGSPILDIGCGNGYFANKLIDKGYCVYGIDFSEKGIAIANRKHPGHFFANNIETDNLPAKLQNIRFKTIISTEVIEHLYNPESFVVLVRNILKNNLEKDDDEGIFILSTPYHGYLKNIMLALAGKMDYHYSALWVGGHIKFWSRNTISRQLSQVGFKDIKFKGAGRFPYLWCHMIIQCKITT</sequence>
<dbReference type="EMBL" id="FNVS01000020">
    <property type="protein sequence ID" value="SEG20502.1"/>
    <property type="molecule type" value="Genomic_DNA"/>
</dbReference>
<dbReference type="PANTHER" id="PTHR43861">
    <property type="entry name" value="TRANS-ACONITATE 2-METHYLTRANSFERASE-RELATED"/>
    <property type="match status" value="1"/>
</dbReference>
<gene>
    <name evidence="1" type="ORF">SAMN05444001_12019</name>
</gene>
<keyword evidence="2" id="KW-1185">Reference proteome</keyword>
<dbReference type="AlphaFoldDB" id="A0A8G2BYJ4"/>
<dbReference type="GO" id="GO:0008168">
    <property type="term" value="F:methyltransferase activity"/>
    <property type="evidence" value="ECO:0007669"/>
    <property type="project" value="UniProtKB-KW"/>
</dbReference>
<dbReference type="Proteomes" id="UP000236725">
    <property type="component" value="Unassembled WGS sequence"/>
</dbReference>
<keyword evidence="1" id="KW-0830">Ubiquinone</keyword>
<keyword evidence="1" id="KW-0808">Transferase</keyword>
<dbReference type="SUPFAM" id="SSF53335">
    <property type="entry name" value="S-adenosyl-L-methionine-dependent methyltransferases"/>
    <property type="match status" value="1"/>
</dbReference>
<dbReference type="RefSeq" id="WP_103984189.1">
    <property type="nucleotide sequence ID" value="NZ_FNVS01000020.1"/>
</dbReference>
<comment type="caution">
    <text evidence="1">The sequence shown here is derived from an EMBL/GenBank/DDBJ whole genome shotgun (WGS) entry which is preliminary data.</text>
</comment>
<dbReference type="Gene3D" id="3.40.50.150">
    <property type="entry name" value="Vaccinia Virus protein VP39"/>
    <property type="match status" value="1"/>
</dbReference>
<evidence type="ECO:0000313" key="2">
    <source>
        <dbReference type="Proteomes" id="UP000236725"/>
    </source>
</evidence>
<dbReference type="CDD" id="cd02440">
    <property type="entry name" value="AdoMet_MTases"/>
    <property type="match status" value="1"/>
</dbReference>
<dbReference type="InterPro" id="IPR029063">
    <property type="entry name" value="SAM-dependent_MTases_sf"/>
</dbReference>
<protein>
    <submittedName>
        <fullName evidence="1">2-polyprenyl-6-hydroxyphenyl methylase / 3-demethylubiquinone-9 3-methyltransferase</fullName>
    </submittedName>
</protein>
<proteinExistence type="predicted"/>
<dbReference type="PANTHER" id="PTHR43861:SF6">
    <property type="entry name" value="METHYLTRANSFERASE TYPE 11"/>
    <property type="match status" value="1"/>
</dbReference>
<name>A0A8G2BYJ4_9BACT</name>
<dbReference type="GO" id="GO:0032259">
    <property type="term" value="P:methylation"/>
    <property type="evidence" value="ECO:0007669"/>
    <property type="project" value="UniProtKB-KW"/>
</dbReference>
<evidence type="ECO:0000313" key="1">
    <source>
        <dbReference type="EMBL" id="SEG20502.1"/>
    </source>
</evidence>
<keyword evidence="1" id="KW-0489">Methyltransferase</keyword>
<dbReference type="Pfam" id="PF13489">
    <property type="entry name" value="Methyltransf_23"/>
    <property type="match status" value="1"/>
</dbReference>
<organism evidence="1 2">
    <name type="scientific">Parabacteroides chinchillae</name>
    <dbReference type="NCBI Taxonomy" id="871327"/>
    <lineage>
        <taxon>Bacteria</taxon>
        <taxon>Pseudomonadati</taxon>
        <taxon>Bacteroidota</taxon>
        <taxon>Bacteroidia</taxon>
        <taxon>Bacteroidales</taxon>
        <taxon>Tannerellaceae</taxon>
        <taxon>Parabacteroides</taxon>
    </lineage>
</organism>
<accession>A0A8G2BYJ4</accession>
<reference evidence="1 2" key="1">
    <citation type="submission" date="2016-10" db="EMBL/GenBank/DDBJ databases">
        <authorList>
            <person name="Varghese N."/>
            <person name="Submissions S."/>
        </authorList>
    </citation>
    <scope>NUCLEOTIDE SEQUENCE [LARGE SCALE GENOMIC DNA]</scope>
    <source>
        <strain evidence="1 2">DSM 29073</strain>
    </source>
</reference>